<dbReference type="InterPro" id="IPR037066">
    <property type="entry name" value="Plug_dom_sf"/>
</dbReference>
<dbReference type="EMBL" id="JAIWIU010000115">
    <property type="protein sequence ID" value="MCA2017642.1"/>
    <property type="molecule type" value="Genomic_DNA"/>
</dbReference>
<dbReference type="Pfam" id="PF00593">
    <property type="entry name" value="TonB_dep_Rec_b-barrel"/>
    <property type="match status" value="1"/>
</dbReference>
<dbReference type="Gene3D" id="2.40.170.20">
    <property type="entry name" value="TonB-dependent receptor, beta-barrel domain"/>
    <property type="match status" value="1"/>
</dbReference>
<evidence type="ECO:0000256" key="18">
    <source>
        <dbReference type="SAM" id="MobiDB-lite"/>
    </source>
</evidence>
<dbReference type="CDD" id="cd01347">
    <property type="entry name" value="ligand_gated_channel"/>
    <property type="match status" value="1"/>
</dbReference>
<dbReference type="SUPFAM" id="SSF56935">
    <property type="entry name" value="Porins"/>
    <property type="match status" value="1"/>
</dbReference>
<keyword evidence="10 15" id="KW-0798">TonB box</keyword>
<keyword evidence="4 14" id="KW-1134">Transmembrane beta strand</keyword>
<protein>
    <submittedName>
        <fullName evidence="22">TonB-dependent siderophore receptor</fullName>
    </submittedName>
</protein>
<dbReference type="InterPro" id="IPR010105">
    <property type="entry name" value="TonB_sidphr_rcpt"/>
</dbReference>
<dbReference type="InterPro" id="IPR036942">
    <property type="entry name" value="Beta-barrel_TonB_sf"/>
</dbReference>
<evidence type="ECO:0000256" key="3">
    <source>
        <dbReference type="ARBA" id="ARBA00022448"/>
    </source>
</evidence>
<keyword evidence="13 14" id="KW-0998">Cell outer membrane</keyword>
<dbReference type="InterPro" id="IPR012910">
    <property type="entry name" value="Plug_dom"/>
</dbReference>
<keyword evidence="8" id="KW-0408">Iron</keyword>
<dbReference type="Pfam" id="PF07715">
    <property type="entry name" value="Plug"/>
    <property type="match status" value="1"/>
</dbReference>
<dbReference type="PROSITE" id="PS01156">
    <property type="entry name" value="TONB_DEPENDENT_REC_2"/>
    <property type="match status" value="1"/>
</dbReference>
<sequence>MSSFRLSRVGMGVLVALSIGSTMSVQAADSTTNKDAQSKDQIETITVHGSQVDIGGEYEGGQVARASRAGLLGNVDMMDSPFSTTSYTSQLIADQQAQSVADVLQNDPTVRVAKGFGNFQELYMIRGFSVYSDDMTLNGVYGILPRQFVAAEMMERVEVFRGANTFLNGAAPGGSAIGGLVNIVPKRAGSEPLNRVTVGTQTGGQGYAAMDWSRRFGENQSDGLRINIVGRDGEDAVDNEDTKLGAMTIGWDHQADNFRLSADVGYQDHHIDSPRPSVTPSGSAPSVPDASSNYAQDYTYTDEKQVFGVVRGEFDFSADTTAWLAIGGRHGKEHNLLANPTSDSSGNLQTYTYENIREDNVISADTGIRHDFSTGSVNHTAVLSGSAFYQTSANAYFWSENFNVGTLDDYEQLPENTTLRYSGGDLDDPEVTERNKTFSVALADTLSMMDDQVKLTLGGRLQRIEQTSYNYDGSFASSYGKNAATPFAGVVYQPTFDVTLYANYSEALVKGEIAPTYYGYDNGGEVFSPTRSKQYETGVKYDNGTMGSTVSLFQVSKPTYTVVSNNYTRNGEQRNRGIELTGYGLVTDSVKVLGGVTLIDAELVKTQDGENDGNTALGVPKVAANVNVEWATPFIDGLTLEGRTVYTGSQYIDDDNADKIPSWVRFDLGARYTMKLDSNPLTLRARIENVADKDYWASTGGYPTKNYLVQGAPRTIMVTASYDF</sequence>
<dbReference type="InterPro" id="IPR010917">
    <property type="entry name" value="TonB_rcpt_CS"/>
</dbReference>
<organism evidence="22 23">
    <name type="scientific">Vibrio tritonius</name>
    <dbReference type="NCBI Taxonomy" id="1435069"/>
    <lineage>
        <taxon>Bacteria</taxon>
        <taxon>Pseudomonadati</taxon>
        <taxon>Pseudomonadota</taxon>
        <taxon>Gammaproteobacteria</taxon>
        <taxon>Vibrionales</taxon>
        <taxon>Vibrionaceae</taxon>
        <taxon>Vibrio</taxon>
    </lineage>
</organism>
<evidence type="ECO:0000259" key="20">
    <source>
        <dbReference type="Pfam" id="PF00593"/>
    </source>
</evidence>
<feature type="short sequence motif" description="TonB C-terminal box" evidence="16">
    <location>
        <begin position="707"/>
        <end position="724"/>
    </location>
</feature>
<evidence type="ECO:0000256" key="14">
    <source>
        <dbReference type="PROSITE-ProRule" id="PRU01360"/>
    </source>
</evidence>
<keyword evidence="12 22" id="KW-0675">Receptor</keyword>
<keyword evidence="11 14" id="KW-0472">Membrane</keyword>
<evidence type="ECO:0000259" key="21">
    <source>
        <dbReference type="Pfam" id="PF07715"/>
    </source>
</evidence>
<evidence type="ECO:0000256" key="19">
    <source>
        <dbReference type="SAM" id="SignalP"/>
    </source>
</evidence>
<feature type="signal peptide" evidence="19">
    <location>
        <begin position="1"/>
        <end position="27"/>
    </location>
</feature>
<comment type="caution">
    <text evidence="22">The sequence shown here is derived from an EMBL/GenBank/DDBJ whole genome shotgun (WGS) entry which is preliminary data.</text>
</comment>
<feature type="compositionally biased region" description="Polar residues" evidence="18">
    <location>
        <begin position="276"/>
        <end position="294"/>
    </location>
</feature>
<dbReference type="PROSITE" id="PS52016">
    <property type="entry name" value="TONB_DEPENDENT_REC_3"/>
    <property type="match status" value="1"/>
</dbReference>
<evidence type="ECO:0000256" key="10">
    <source>
        <dbReference type="ARBA" id="ARBA00023077"/>
    </source>
</evidence>
<evidence type="ECO:0000256" key="7">
    <source>
        <dbReference type="ARBA" id="ARBA00022729"/>
    </source>
</evidence>
<comment type="similarity">
    <text evidence="2 14 17">Belongs to the TonB-dependent receptor family.</text>
</comment>
<keyword evidence="7 19" id="KW-0732">Signal</keyword>
<evidence type="ECO:0000256" key="11">
    <source>
        <dbReference type="ARBA" id="ARBA00023136"/>
    </source>
</evidence>
<feature type="short sequence motif" description="TonB box" evidence="15">
    <location>
        <begin position="44"/>
        <end position="50"/>
    </location>
</feature>
<feature type="domain" description="TonB-dependent receptor plug" evidence="21">
    <location>
        <begin position="77"/>
        <end position="174"/>
    </location>
</feature>
<dbReference type="Proteomes" id="UP001199044">
    <property type="component" value="Unassembled WGS sequence"/>
</dbReference>
<evidence type="ECO:0000256" key="13">
    <source>
        <dbReference type="ARBA" id="ARBA00023237"/>
    </source>
</evidence>
<evidence type="ECO:0000256" key="6">
    <source>
        <dbReference type="ARBA" id="ARBA00022692"/>
    </source>
</evidence>
<evidence type="ECO:0000256" key="8">
    <source>
        <dbReference type="ARBA" id="ARBA00023004"/>
    </source>
</evidence>
<proteinExistence type="inferred from homology"/>
<evidence type="ECO:0000313" key="23">
    <source>
        <dbReference type="Proteomes" id="UP001199044"/>
    </source>
</evidence>
<dbReference type="RefSeq" id="WP_225251304.1">
    <property type="nucleotide sequence ID" value="NZ_JAIWIU010000115.1"/>
</dbReference>
<evidence type="ECO:0000256" key="15">
    <source>
        <dbReference type="PROSITE-ProRule" id="PRU10143"/>
    </source>
</evidence>
<evidence type="ECO:0000256" key="4">
    <source>
        <dbReference type="ARBA" id="ARBA00022452"/>
    </source>
</evidence>
<evidence type="ECO:0000256" key="9">
    <source>
        <dbReference type="ARBA" id="ARBA00023065"/>
    </source>
</evidence>
<feature type="domain" description="TonB-dependent receptor-like beta-barrel" evidence="20">
    <location>
        <begin position="254"/>
        <end position="690"/>
    </location>
</feature>
<keyword evidence="6 14" id="KW-0812">Transmembrane</keyword>
<evidence type="ECO:0000256" key="16">
    <source>
        <dbReference type="PROSITE-ProRule" id="PRU10144"/>
    </source>
</evidence>
<comment type="subcellular location">
    <subcellularLocation>
        <location evidence="1 14">Cell outer membrane</location>
        <topology evidence="1 14">Multi-pass membrane protein</topology>
    </subcellularLocation>
</comment>
<dbReference type="PANTHER" id="PTHR32552">
    <property type="entry name" value="FERRICHROME IRON RECEPTOR-RELATED"/>
    <property type="match status" value="1"/>
</dbReference>
<keyword evidence="5" id="KW-0410">Iron transport</keyword>
<gene>
    <name evidence="22" type="ORF">LDJ79_16075</name>
</gene>
<dbReference type="InterPro" id="IPR039426">
    <property type="entry name" value="TonB-dep_rcpt-like"/>
</dbReference>
<evidence type="ECO:0000256" key="17">
    <source>
        <dbReference type="RuleBase" id="RU003357"/>
    </source>
</evidence>
<reference evidence="23" key="1">
    <citation type="submission" date="2023-07" db="EMBL/GenBank/DDBJ databases">
        <title>Molecular identification of indigenous halophilic bacteria isolated from red sea cost, biodegradation of synthetic dyes and assessment of degraded metabolite toxicity.</title>
        <authorList>
            <person name="Chaieb K."/>
            <person name="Altayb H.N."/>
        </authorList>
    </citation>
    <scope>NUCLEOTIDE SEQUENCE [LARGE SCALE GENOMIC DNA]</scope>
    <source>
        <strain evidence="23">K20</strain>
    </source>
</reference>
<dbReference type="InterPro" id="IPR010916">
    <property type="entry name" value="TonB_box_CS"/>
</dbReference>
<dbReference type="PANTHER" id="PTHR32552:SF82">
    <property type="entry name" value="FCUA PROTEIN"/>
    <property type="match status" value="1"/>
</dbReference>
<feature type="region of interest" description="Disordered" evidence="18">
    <location>
        <begin position="267"/>
        <end position="294"/>
    </location>
</feature>
<keyword evidence="3 14" id="KW-0813">Transport</keyword>
<evidence type="ECO:0000256" key="1">
    <source>
        <dbReference type="ARBA" id="ARBA00004571"/>
    </source>
</evidence>
<evidence type="ECO:0000256" key="5">
    <source>
        <dbReference type="ARBA" id="ARBA00022496"/>
    </source>
</evidence>
<dbReference type="Gene3D" id="2.170.130.10">
    <property type="entry name" value="TonB-dependent receptor, plug domain"/>
    <property type="match status" value="1"/>
</dbReference>
<evidence type="ECO:0000313" key="22">
    <source>
        <dbReference type="EMBL" id="MCA2017642.1"/>
    </source>
</evidence>
<name>A0ABS7YPP2_9VIBR</name>
<keyword evidence="9" id="KW-0406">Ion transport</keyword>
<feature type="chain" id="PRO_5046583374" evidence="19">
    <location>
        <begin position="28"/>
        <end position="724"/>
    </location>
</feature>
<dbReference type="InterPro" id="IPR000531">
    <property type="entry name" value="Beta-barrel_TonB"/>
</dbReference>
<dbReference type="PROSITE" id="PS00430">
    <property type="entry name" value="TONB_DEPENDENT_REC_1"/>
    <property type="match status" value="1"/>
</dbReference>
<accession>A0ABS7YPP2</accession>
<keyword evidence="23" id="KW-1185">Reference proteome</keyword>
<dbReference type="NCBIfam" id="TIGR01783">
    <property type="entry name" value="TonB-siderophor"/>
    <property type="match status" value="1"/>
</dbReference>
<evidence type="ECO:0000256" key="2">
    <source>
        <dbReference type="ARBA" id="ARBA00009810"/>
    </source>
</evidence>
<evidence type="ECO:0000256" key="12">
    <source>
        <dbReference type="ARBA" id="ARBA00023170"/>
    </source>
</evidence>